<reference evidence="15" key="1">
    <citation type="submission" date="2020-08" db="EMBL/GenBank/DDBJ databases">
        <title>Multicomponent nature underlies the extraordinary mechanical properties of spider dragline silk.</title>
        <authorList>
            <person name="Kono N."/>
            <person name="Nakamura H."/>
            <person name="Mori M."/>
            <person name="Yoshida Y."/>
            <person name="Ohtoshi R."/>
            <person name="Malay A.D."/>
            <person name="Moran D.A.P."/>
            <person name="Tomita M."/>
            <person name="Numata K."/>
            <person name="Arakawa K."/>
        </authorList>
    </citation>
    <scope>NUCLEOTIDE SEQUENCE</scope>
</reference>
<dbReference type="OrthoDB" id="6422391at2759"/>
<dbReference type="SUPFAM" id="SSF49417">
    <property type="entry name" value="p53-like transcription factors"/>
    <property type="match status" value="1"/>
</dbReference>
<evidence type="ECO:0000256" key="4">
    <source>
        <dbReference type="ARBA" id="ARBA00022723"/>
    </source>
</evidence>
<evidence type="ECO:0000313" key="16">
    <source>
        <dbReference type="Proteomes" id="UP000886998"/>
    </source>
</evidence>
<gene>
    <name evidence="15" type="primary">tp53</name>
    <name evidence="15" type="ORF">TNIN_49951</name>
</gene>
<dbReference type="Pfam" id="PF00870">
    <property type="entry name" value="P53"/>
    <property type="match status" value="1"/>
</dbReference>
<keyword evidence="3" id="KW-0053">Apoptosis</keyword>
<name>A0A8X6YM71_9ARAC</name>
<dbReference type="GO" id="GO:0005634">
    <property type="term" value="C:nucleus"/>
    <property type="evidence" value="ECO:0007669"/>
    <property type="project" value="UniProtKB-SubCell"/>
</dbReference>
<proteinExistence type="inferred from homology"/>
<dbReference type="CDD" id="cd08367">
    <property type="entry name" value="P53"/>
    <property type="match status" value="1"/>
</dbReference>
<feature type="binding site" evidence="11">
    <location>
        <position position="157"/>
    </location>
    <ligand>
        <name>Zn(2+)</name>
        <dbReference type="ChEBI" id="CHEBI:29105"/>
    </ligand>
</feature>
<evidence type="ECO:0000256" key="10">
    <source>
        <dbReference type="ARBA" id="ARBA00023242"/>
    </source>
</evidence>
<evidence type="ECO:0000256" key="13">
    <source>
        <dbReference type="SAM" id="MobiDB-lite"/>
    </source>
</evidence>
<keyword evidence="10" id="KW-0539">Nucleus</keyword>
<evidence type="ECO:0000256" key="12">
    <source>
        <dbReference type="PIRSR" id="PIRSR602117-2"/>
    </source>
</evidence>
<dbReference type="AlphaFoldDB" id="A0A8X6YM71"/>
<evidence type="ECO:0000256" key="6">
    <source>
        <dbReference type="ARBA" id="ARBA00023015"/>
    </source>
</evidence>
<evidence type="ECO:0000256" key="2">
    <source>
        <dbReference type="ARBA" id="ARBA00006167"/>
    </source>
</evidence>
<dbReference type="PANTHER" id="PTHR11447:SF16">
    <property type="entry name" value="P53 PROTEIN LONG FORM VARIANT 1"/>
    <property type="match status" value="1"/>
</dbReference>
<feature type="binding site" evidence="11">
    <location>
        <position position="221"/>
    </location>
    <ligand>
        <name>Zn(2+)</name>
        <dbReference type="ChEBI" id="CHEBI:29105"/>
    </ligand>
</feature>
<dbReference type="InterPro" id="IPR002117">
    <property type="entry name" value="p53_tumour_suppressor"/>
</dbReference>
<keyword evidence="16" id="KW-1185">Reference proteome</keyword>
<evidence type="ECO:0000256" key="9">
    <source>
        <dbReference type="ARBA" id="ARBA00023163"/>
    </source>
</evidence>
<feature type="binding site" evidence="11">
    <location>
        <position position="160"/>
    </location>
    <ligand>
        <name>Zn(2+)</name>
        <dbReference type="ChEBI" id="CHEBI:29105"/>
    </ligand>
</feature>
<keyword evidence="8" id="KW-0010">Activator</keyword>
<sequence>MNDKSLSSSQESLPLSQEALNTLLQMINSSGKVELDLDNFEDPDWNSLVDVTVPAATLPPVYNADSSFPFARSSLPVTSNWPGEHSFKVSFENQEKNNKSKHINWTYSETSNKLYVRKDASCPVNFSTKSPMEHDCTVRAMAVYSAPEHIAQPVTRCFNHSRSESDKGVREAEHLIRSESSFALYQIDSKSRHSVIVPFDNPQAGEEFSTYIFKFSCFSSCAGGPNRRLLTLIFTLEQGNILLGRQSLELKICANPRRDREMAEKGLQPEPSTSNLIPTKKFKPPEEIPTVNPGPSIKRAKIESKKKKLRIEAEDEECYLFLRKMKDLYKLYRGVNDLNNIPSNLSAMIYLFRSSSSEDDDRP</sequence>
<feature type="region of interest" description="Disordered" evidence="13">
    <location>
        <begin position="263"/>
        <end position="286"/>
    </location>
</feature>
<accession>A0A8X6YM71</accession>
<dbReference type="PRINTS" id="PR00386">
    <property type="entry name" value="P53SUPPRESSR"/>
</dbReference>
<evidence type="ECO:0000313" key="15">
    <source>
        <dbReference type="EMBL" id="GFY74109.1"/>
    </source>
</evidence>
<dbReference type="InterPro" id="IPR008967">
    <property type="entry name" value="p53-like_TF_DNA-bd_sf"/>
</dbReference>
<protein>
    <submittedName>
        <fullName evidence="15">Cellular tumor antigen p53</fullName>
    </submittedName>
</protein>
<evidence type="ECO:0000256" key="7">
    <source>
        <dbReference type="ARBA" id="ARBA00023125"/>
    </source>
</evidence>
<comment type="subcellular location">
    <subcellularLocation>
        <location evidence="1">Nucleus</location>
    </subcellularLocation>
</comment>
<feature type="domain" description="p53 DNA-binding" evidence="14">
    <location>
        <begin position="78"/>
        <end position="265"/>
    </location>
</feature>
<keyword evidence="9" id="KW-0804">Transcription</keyword>
<dbReference type="GO" id="GO:0046872">
    <property type="term" value="F:metal ion binding"/>
    <property type="evidence" value="ECO:0007669"/>
    <property type="project" value="UniProtKB-KW"/>
</dbReference>
<evidence type="ECO:0000259" key="14">
    <source>
        <dbReference type="Pfam" id="PF00870"/>
    </source>
</evidence>
<dbReference type="GO" id="GO:0006915">
    <property type="term" value="P:apoptotic process"/>
    <property type="evidence" value="ECO:0007669"/>
    <property type="project" value="UniProtKB-KW"/>
</dbReference>
<evidence type="ECO:0000256" key="8">
    <source>
        <dbReference type="ARBA" id="ARBA00023159"/>
    </source>
</evidence>
<evidence type="ECO:0000256" key="1">
    <source>
        <dbReference type="ARBA" id="ARBA00004123"/>
    </source>
</evidence>
<evidence type="ECO:0000256" key="11">
    <source>
        <dbReference type="PIRSR" id="PIRSR602117-1"/>
    </source>
</evidence>
<keyword evidence="6" id="KW-0805">Transcription regulation</keyword>
<dbReference type="PANTHER" id="PTHR11447">
    <property type="entry name" value="CELLULAR TUMOR ANTIGEN P53"/>
    <property type="match status" value="1"/>
</dbReference>
<feature type="binding site" evidence="11">
    <location>
        <position position="217"/>
    </location>
    <ligand>
        <name>Zn(2+)</name>
        <dbReference type="ChEBI" id="CHEBI:29105"/>
    </ligand>
</feature>
<keyword evidence="4 11" id="KW-0479">Metal-binding</keyword>
<dbReference type="Proteomes" id="UP000886998">
    <property type="component" value="Unassembled WGS sequence"/>
</dbReference>
<feature type="site" description="Interaction with DNA" evidence="12">
    <location>
        <position position="101"/>
    </location>
</feature>
<evidence type="ECO:0000256" key="5">
    <source>
        <dbReference type="ARBA" id="ARBA00022833"/>
    </source>
</evidence>
<keyword evidence="7" id="KW-0238">DNA-binding</keyword>
<dbReference type="GO" id="GO:0000981">
    <property type="term" value="F:DNA-binding transcription factor activity, RNA polymerase II-specific"/>
    <property type="evidence" value="ECO:0007669"/>
    <property type="project" value="TreeGrafter"/>
</dbReference>
<comment type="similarity">
    <text evidence="2">Belongs to the p53 family.</text>
</comment>
<comment type="caution">
    <text evidence="15">The sequence shown here is derived from an EMBL/GenBank/DDBJ whole genome shotgun (WGS) entry which is preliminary data.</text>
</comment>
<keyword evidence="5 11" id="KW-0862">Zinc</keyword>
<dbReference type="GO" id="GO:0000978">
    <property type="term" value="F:RNA polymerase II cis-regulatory region sequence-specific DNA binding"/>
    <property type="evidence" value="ECO:0007669"/>
    <property type="project" value="TreeGrafter"/>
</dbReference>
<dbReference type="InterPro" id="IPR011615">
    <property type="entry name" value="p53_DNA-bd"/>
</dbReference>
<dbReference type="InterPro" id="IPR012346">
    <property type="entry name" value="p53/RUNT-type_TF_DNA-bd_sf"/>
</dbReference>
<dbReference type="EMBL" id="BMAV01020568">
    <property type="protein sequence ID" value="GFY74109.1"/>
    <property type="molecule type" value="Genomic_DNA"/>
</dbReference>
<organism evidence="15 16">
    <name type="scientific">Trichonephila inaurata madagascariensis</name>
    <dbReference type="NCBI Taxonomy" id="2747483"/>
    <lineage>
        <taxon>Eukaryota</taxon>
        <taxon>Metazoa</taxon>
        <taxon>Ecdysozoa</taxon>
        <taxon>Arthropoda</taxon>
        <taxon>Chelicerata</taxon>
        <taxon>Arachnida</taxon>
        <taxon>Araneae</taxon>
        <taxon>Araneomorphae</taxon>
        <taxon>Entelegynae</taxon>
        <taxon>Araneoidea</taxon>
        <taxon>Nephilidae</taxon>
        <taxon>Trichonephila</taxon>
        <taxon>Trichonephila inaurata</taxon>
    </lineage>
</organism>
<dbReference type="Gene3D" id="2.60.40.720">
    <property type="match status" value="1"/>
</dbReference>
<comment type="cofactor">
    <cofactor evidence="11">
        <name>Zn(2+)</name>
        <dbReference type="ChEBI" id="CHEBI:29105"/>
    </cofactor>
    <text evidence="11">Binds 1 zinc ion per subunit.</text>
</comment>
<evidence type="ECO:0000256" key="3">
    <source>
        <dbReference type="ARBA" id="ARBA00022703"/>
    </source>
</evidence>